<dbReference type="EMBL" id="CM042880">
    <property type="protein sequence ID" value="KAI4388592.1"/>
    <property type="molecule type" value="Genomic_DNA"/>
</dbReference>
<comment type="caution">
    <text evidence="1">The sequence shown here is derived from an EMBL/GenBank/DDBJ whole genome shotgun (WGS) entry which is preliminary data.</text>
</comment>
<organism evidence="1 2">
    <name type="scientific">Melastoma candidum</name>
    <dbReference type="NCBI Taxonomy" id="119954"/>
    <lineage>
        <taxon>Eukaryota</taxon>
        <taxon>Viridiplantae</taxon>
        <taxon>Streptophyta</taxon>
        <taxon>Embryophyta</taxon>
        <taxon>Tracheophyta</taxon>
        <taxon>Spermatophyta</taxon>
        <taxon>Magnoliopsida</taxon>
        <taxon>eudicotyledons</taxon>
        <taxon>Gunneridae</taxon>
        <taxon>Pentapetalae</taxon>
        <taxon>rosids</taxon>
        <taxon>malvids</taxon>
        <taxon>Myrtales</taxon>
        <taxon>Melastomataceae</taxon>
        <taxon>Melastomatoideae</taxon>
        <taxon>Melastomateae</taxon>
        <taxon>Melastoma</taxon>
    </lineage>
</organism>
<proteinExistence type="predicted"/>
<protein>
    <submittedName>
        <fullName evidence="1">Uncharacterized protein</fullName>
    </submittedName>
</protein>
<evidence type="ECO:0000313" key="2">
    <source>
        <dbReference type="Proteomes" id="UP001057402"/>
    </source>
</evidence>
<gene>
    <name evidence="1" type="ORF">MLD38_000906</name>
</gene>
<evidence type="ECO:0000313" key="1">
    <source>
        <dbReference type="EMBL" id="KAI4388592.1"/>
    </source>
</evidence>
<accession>A0ACB9SCV0</accession>
<dbReference type="Proteomes" id="UP001057402">
    <property type="component" value="Chromosome 1"/>
</dbReference>
<reference evidence="2" key="1">
    <citation type="journal article" date="2023" name="Front. Plant Sci.">
        <title>Chromosomal-level genome assembly of Melastoma candidum provides insights into trichome evolution.</title>
        <authorList>
            <person name="Zhong Y."/>
            <person name="Wu W."/>
            <person name="Sun C."/>
            <person name="Zou P."/>
            <person name="Liu Y."/>
            <person name="Dai S."/>
            <person name="Zhou R."/>
        </authorList>
    </citation>
    <scope>NUCLEOTIDE SEQUENCE [LARGE SCALE GENOMIC DNA]</scope>
</reference>
<name>A0ACB9SCV0_9MYRT</name>
<keyword evidence="2" id="KW-1185">Reference proteome</keyword>
<sequence>MDAEAVEEEKGDDAVEEKDCEEKVEKDADVNGTKDEKAVECEEKTEEKVEKTGEEKTKGKLGEGSNDVDKVKDRKEEVNVDEGEGSKEAKTLDKDAEEVKYPDTLEESEQEKNEEAEESQEEKKEEDHDEGQLQKSKEGKVSKKRLRRRSFGVRVRRDRKKERKEVEEKAVAKKEKTADSKKNKKEEKKKEKDEKENDRTPTIVDRPVRERKSVKRLVSIIDKDAHKEFKIEKGSRTPLKDIPNVASKLRRKNDDTLKLLHNILFGQRCKAFEIRGHISRFSGFVWHDDEEKRENKVKEKFDKCTKEKLLEICDVLDIQVSRASIMKEELVTTLIDFLVAPHATTTVLLAEKEKGSKAQEDSKLSKAIGKGMMSQKKNEDYSKGKSRKPQSDSDKDSEEEEEEEHENEVETENGVPEKSDDEMPDQTESEEKDVSKESGDDTRKRKSKAKSSGKKDSAGKAKNNKAVTVEKPKKPTSSRSSVEDYDRRVSSKEKEKGVKKSPTPTKFAGKKDAKGKNKSKDSAAKPSDEELRSAICEILKEVDFNTATFTDILKQLAKQFDIDLAPRKSSIKLMIQEELTKLADESDNEEDDGEGEPEKEEGNAGKDEAMPASTEVKAN</sequence>